<evidence type="ECO:0008006" key="5">
    <source>
        <dbReference type="Google" id="ProtNLM"/>
    </source>
</evidence>
<gene>
    <name evidence="4" type="ORF">S12H4_25701</name>
</gene>
<protein>
    <recommendedName>
        <fullName evidence="5">Trimethylamine methyltransferase</fullName>
    </recommendedName>
</protein>
<organism evidence="4">
    <name type="scientific">marine sediment metagenome</name>
    <dbReference type="NCBI Taxonomy" id="412755"/>
    <lineage>
        <taxon>unclassified sequences</taxon>
        <taxon>metagenomes</taxon>
        <taxon>ecological metagenomes</taxon>
    </lineage>
</organism>
<feature type="non-terminal residue" evidence="4">
    <location>
        <position position="235"/>
    </location>
</feature>
<dbReference type="InterPro" id="IPR010426">
    <property type="entry name" value="MTTB_MeTrfase"/>
</dbReference>
<dbReference type="InterPro" id="IPR038601">
    <property type="entry name" value="MttB-like_sf"/>
</dbReference>
<evidence type="ECO:0000256" key="1">
    <source>
        <dbReference type="ARBA" id="ARBA00007137"/>
    </source>
</evidence>
<dbReference type="GO" id="GO:0032259">
    <property type="term" value="P:methylation"/>
    <property type="evidence" value="ECO:0007669"/>
    <property type="project" value="UniProtKB-KW"/>
</dbReference>
<sequence>MGDKYKLNIPRLNILSREKLELVHHSTLEVLRRTGVAVKEPEALEILKKGGCDVSGERIRIPKNLVEWALEKTPPRVFMCDRNGEPSMFLEENNTYFGTGSDTPNVVDLYTGERRFTVLKDIENVSKIVDYLEEMSFIMCSGIASDVNHEISDIHHFNAMVNHTEKPLVFTSWSLENLKAIIEMAEVVAGGKEELKNSPFIALYTEPISPLTLAKESTQKLMYMAEKSLPVVFTP</sequence>
<evidence type="ECO:0000313" key="4">
    <source>
        <dbReference type="EMBL" id="GAI76616.1"/>
    </source>
</evidence>
<dbReference type="AlphaFoldDB" id="X1SBX2"/>
<comment type="caution">
    <text evidence="4">The sequence shown here is derived from an EMBL/GenBank/DDBJ whole genome shotgun (WGS) entry which is preliminary data.</text>
</comment>
<accession>X1SBX2</accession>
<dbReference type="Pfam" id="PF06253">
    <property type="entry name" value="MTTB"/>
    <property type="match status" value="1"/>
</dbReference>
<name>X1SBX2_9ZZZZ</name>
<comment type="similarity">
    <text evidence="1">Belongs to the trimethylamine methyltransferase family.</text>
</comment>
<reference evidence="4" key="1">
    <citation type="journal article" date="2014" name="Front. Microbiol.">
        <title>High frequency of phylogenetically diverse reductive dehalogenase-homologous genes in deep subseafloor sedimentary metagenomes.</title>
        <authorList>
            <person name="Kawai M."/>
            <person name="Futagami T."/>
            <person name="Toyoda A."/>
            <person name="Takaki Y."/>
            <person name="Nishi S."/>
            <person name="Hori S."/>
            <person name="Arai W."/>
            <person name="Tsubouchi T."/>
            <person name="Morono Y."/>
            <person name="Uchiyama I."/>
            <person name="Ito T."/>
            <person name="Fujiyama A."/>
            <person name="Inagaki F."/>
            <person name="Takami H."/>
        </authorList>
    </citation>
    <scope>NUCLEOTIDE SEQUENCE</scope>
    <source>
        <strain evidence="4">Expedition CK06-06</strain>
    </source>
</reference>
<proteinExistence type="inferred from homology"/>
<dbReference type="GO" id="GO:0008168">
    <property type="term" value="F:methyltransferase activity"/>
    <property type="evidence" value="ECO:0007669"/>
    <property type="project" value="UniProtKB-KW"/>
</dbReference>
<keyword evidence="3" id="KW-0808">Transferase</keyword>
<keyword evidence="2" id="KW-0489">Methyltransferase</keyword>
<dbReference type="Gene3D" id="3.20.20.480">
    <property type="entry name" value="Trimethylamine methyltransferase-like"/>
    <property type="match status" value="1"/>
</dbReference>
<dbReference type="GO" id="GO:0015948">
    <property type="term" value="P:methanogenesis"/>
    <property type="evidence" value="ECO:0007669"/>
    <property type="project" value="InterPro"/>
</dbReference>
<evidence type="ECO:0000256" key="2">
    <source>
        <dbReference type="ARBA" id="ARBA00022603"/>
    </source>
</evidence>
<dbReference type="EMBL" id="BARW01014511">
    <property type="protein sequence ID" value="GAI76616.1"/>
    <property type="molecule type" value="Genomic_DNA"/>
</dbReference>
<evidence type="ECO:0000256" key="3">
    <source>
        <dbReference type="ARBA" id="ARBA00022679"/>
    </source>
</evidence>